<reference evidence="7 8" key="1">
    <citation type="submission" date="2014-04" db="EMBL/GenBank/DDBJ databases">
        <title>Evolutionary Origins and Diversification of the Mycorrhizal Mutualists.</title>
        <authorList>
            <consortium name="DOE Joint Genome Institute"/>
            <consortium name="Mycorrhizal Genomics Consortium"/>
            <person name="Kohler A."/>
            <person name="Kuo A."/>
            <person name="Nagy L.G."/>
            <person name="Floudas D."/>
            <person name="Copeland A."/>
            <person name="Barry K.W."/>
            <person name="Cichocki N."/>
            <person name="Veneault-Fourrey C."/>
            <person name="LaButti K."/>
            <person name="Lindquist E.A."/>
            <person name="Lipzen A."/>
            <person name="Lundell T."/>
            <person name="Morin E."/>
            <person name="Murat C."/>
            <person name="Riley R."/>
            <person name="Ohm R."/>
            <person name="Sun H."/>
            <person name="Tunlid A."/>
            <person name="Henrissat B."/>
            <person name="Grigoriev I.V."/>
            <person name="Hibbett D.S."/>
            <person name="Martin F."/>
        </authorList>
    </citation>
    <scope>NUCLEOTIDE SEQUENCE [LARGE SCALE GENOMIC DNA]</scope>
    <source>
        <strain evidence="7 8">Koide BX008</strain>
    </source>
</reference>
<evidence type="ECO:0000256" key="2">
    <source>
        <dbReference type="ARBA" id="ARBA00022692"/>
    </source>
</evidence>
<gene>
    <name evidence="7" type="ORF">M378DRAFT_951421</name>
</gene>
<keyword evidence="8" id="KW-1185">Reference proteome</keyword>
<dbReference type="HOGENOM" id="CLU_1874928_0_0_1"/>
<evidence type="ECO:0000256" key="4">
    <source>
        <dbReference type="ARBA" id="ARBA00023136"/>
    </source>
</evidence>
<name>A0A0C2SBJ8_AMAMK</name>
<dbReference type="AlphaFoldDB" id="A0A0C2SBJ8"/>
<organism evidence="7 8">
    <name type="scientific">Amanita muscaria (strain Koide BX008)</name>
    <dbReference type="NCBI Taxonomy" id="946122"/>
    <lineage>
        <taxon>Eukaryota</taxon>
        <taxon>Fungi</taxon>
        <taxon>Dikarya</taxon>
        <taxon>Basidiomycota</taxon>
        <taxon>Agaricomycotina</taxon>
        <taxon>Agaricomycetes</taxon>
        <taxon>Agaricomycetidae</taxon>
        <taxon>Agaricales</taxon>
        <taxon>Pluteineae</taxon>
        <taxon>Amanitaceae</taxon>
        <taxon>Amanita</taxon>
    </lineage>
</organism>
<evidence type="ECO:0000256" key="5">
    <source>
        <dbReference type="SAM" id="MobiDB-lite"/>
    </source>
</evidence>
<dbReference type="PANTHER" id="PTHR23423">
    <property type="entry name" value="ORGANIC SOLUTE TRANSPORTER-RELATED"/>
    <property type="match status" value="1"/>
</dbReference>
<feature type="region of interest" description="Disordered" evidence="5">
    <location>
        <begin position="111"/>
        <end position="136"/>
    </location>
</feature>
<dbReference type="STRING" id="946122.A0A0C2SBJ8"/>
<protein>
    <submittedName>
        <fullName evidence="7">Uncharacterized protein</fullName>
    </submittedName>
</protein>
<evidence type="ECO:0000256" key="1">
    <source>
        <dbReference type="ARBA" id="ARBA00004141"/>
    </source>
</evidence>
<feature type="transmembrane region" description="Helical" evidence="6">
    <location>
        <begin position="44"/>
        <end position="68"/>
    </location>
</feature>
<dbReference type="Proteomes" id="UP000054549">
    <property type="component" value="Unassembled WGS sequence"/>
</dbReference>
<accession>A0A0C2SBJ8</accession>
<keyword evidence="3 6" id="KW-1133">Transmembrane helix</keyword>
<dbReference type="Pfam" id="PF03619">
    <property type="entry name" value="Solute_trans_a"/>
    <property type="match status" value="1"/>
</dbReference>
<proteinExistence type="predicted"/>
<evidence type="ECO:0000256" key="3">
    <source>
        <dbReference type="ARBA" id="ARBA00022989"/>
    </source>
</evidence>
<dbReference type="EMBL" id="KN818302">
    <property type="protein sequence ID" value="KIL60225.1"/>
    <property type="molecule type" value="Genomic_DNA"/>
</dbReference>
<evidence type="ECO:0000313" key="7">
    <source>
        <dbReference type="EMBL" id="KIL60225.1"/>
    </source>
</evidence>
<dbReference type="GO" id="GO:0016020">
    <property type="term" value="C:membrane"/>
    <property type="evidence" value="ECO:0007669"/>
    <property type="project" value="UniProtKB-SubCell"/>
</dbReference>
<evidence type="ECO:0000256" key="6">
    <source>
        <dbReference type="SAM" id="Phobius"/>
    </source>
</evidence>
<evidence type="ECO:0000313" key="8">
    <source>
        <dbReference type="Proteomes" id="UP000054549"/>
    </source>
</evidence>
<keyword evidence="2 6" id="KW-0812">Transmembrane</keyword>
<sequence>MYTVKWSVLRYAIIRPLGTIAGIICERYGVLCGSAGFNIHFASVWIQAIEFVSISVALYGLVVFYGLMSAELEGKRPMSKFAVIKLIVMFTSYQSSLSRPVNTQFHHRNQPPIGHHVPYKVVNNGSDHNTKTGKRT</sequence>
<keyword evidence="4 6" id="KW-0472">Membrane</keyword>
<dbReference type="InterPro" id="IPR005178">
    <property type="entry name" value="Ostalpha/TMEM184C"/>
</dbReference>
<dbReference type="InParanoid" id="A0A0C2SBJ8"/>
<comment type="subcellular location">
    <subcellularLocation>
        <location evidence="1">Membrane</location>
        <topology evidence="1">Multi-pass membrane protein</topology>
    </subcellularLocation>
</comment>
<dbReference type="OrthoDB" id="5348404at2759"/>